<gene>
    <name evidence="2" type="ORF">ACFSCT_06300</name>
</gene>
<keyword evidence="3" id="KW-1185">Reference proteome</keyword>
<dbReference type="Pfam" id="PF02585">
    <property type="entry name" value="PIG-L"/>
    <property type="match status" value="1"/>
</dbReference>
<dbReference type="InterPro" id="IPR003737">
    <property type="entry name" value="GlcNAc_PI_deacetylase-related"/>
</dbReference>
<dbReference type="EC" id="3.5.1.-" evidence="2"/>
<name>A0ABW4R5J4_9RHOB</name>
<dbReference type="SUPFAM" id="SSF52317">
    <property type="entry name" value="Class I glutamine amidotransferase-like"/>
    <property type="match status" value="1"/>
</dbReference>
<dbReference type="RefSeq" id="WP_379141079.1">
    <property type="nucleotide sequence ID" value="NZ_JBHUEN010000016.1"/>
</dbReference>
<proteinExistence type="predicted"/>
<protein>
    <submittedName>
        <fullName evidence="2">PIG-L family deacetylase</fullName>
        <ecNumber evidence="2">3.5.1.-</ecNumber>
    </submittedName>
</protein>
<evidence type="ECO:0000256" key="1">
    <source>
        <dbReference type="SAM" id="MobiDB-lite"/>
    </source>
</evidence>
<organism evidence="2 3">
    <name type="scientific">Paracoccus pacificus</name>
    <dbReference type="NCBI Taxonomy" id="1463598"/>
    <lineage>
        <taxon>Bacteria</taxon>
        <taxon>Pseudomonadati</taxon>
        <taxon>Pseudomonadota</taxon>
        <taxon>Alphaproteobacteria</taxon>
        <taxon>Rhodobacterales</taxon>
        <taxon>Paracoccaceae</taxon>
        <taxon>Paracoccus</taxon>
    </lineage>
</organism>
<dbReference type="Gene3D" id="3.40.50.10320">
    <property type="entry name" value="LmbE-like"/>
    <property type="match status" value="1"/>
</dbReference>
<dbReference type="InterPro" id="IPR024078">
    <property type="entry name" value="LmbE-like_dom_sf"/>
</dbReference>
<dbReference type="EMBL" id="JBHUEN010000016">
    <property type="protein sequence ID" value="MFD1881326.1"/>
    <property type="molecule type" value="Genomic_DNA"/>
</dbReference>
<accession>A0ABW4R5J4</accession>
<dbReference type="InterPro" id="IPR029062">
    <property type="entry name" value="Class_I_gatase-like"/>
</dbReference>
<feature type="region of interest" description="Disordered" evidence="1">
    <location>
        <begin position="125"/>
        <end position="161"/>
    </location>
</feature>
<evidence type="ECO:0000313" key="2">
    <source>
        <dbReference type="EMBL" id="MFD1881326.1"/>
    </source>
</evidence>
<sequence length="809" mass="85973">MTDHATTQMLIRDEAQPAILRLWRALGRLRSTVTFMNTGAHPDDEHSGLLAYLRFGRGMRIAIACSTRGEGGQNALGPERGDALGLIRTAEMEGAAEVLDAHIAWVGFGTDDPVHDFGFSKDGEDTLRRWRGDPGQADTGPADTGQSDTAQADFGHNAPGPGDLVTRRLAGMYRAMRPDIVLPTFLDVPGQHGHHRAMTRAAHAALALAADPGADLGDVHGGDLAPWRVAKFYLPGWSGGGGTYDDEVPPPATTVTVQADVRAPVLGVPYDRIGEWSRRRHGSQGMGDWPDPPQLSWPLHRPDGGAEGDITDDLPADLHQLAEMTGLPELAEAAQAIDAAIAAFPDPEAIIAPLLHAAASLRAAEAGLPAAVAEAHGHRIANKRREIDLALAEAAGIRLHLAVTPPDPAAGQQAALTVAAEHGEEMRILSTRFHAPDGVTIADDLLSVAKDAIPSPNFTALWSPFGDSATLWAEVEAELRGHRLTLPVAALPDLRILPNQTADISPAAVLLTPARRSARLMLQPADARLPPVDGLLVETLPDGGLSLSWPPGAAPMRQALALRNPDDSAADTIRRVALPDGSHAPLRAPARLEVLAVDTAAPAGRIGVIAGTDRSAEWLERLGADFDLIERPDPGVLAEYDSVLLGVMAMARGDVAPGTLRSYVEGGGNLLSFYQRPDRGWNADRSGPAFLRVGTPSLRWRVTDPEAAVTVLLPDHPLLTGPNRIGPEDWRGWVKDRGLYFAAEWDPAYQPLLSMSDRGEAPLLGALISARIGQGRHSYCALSLPQQMDALVPGAFRLFVNLLAPMAAG</sequence>
<evidence type="ECO:0000313" key="3">
    <source>
        <dbReference type="Proteomes" id="UP001597213"/>
    </source>
</evidence>
<keyword evidence="2" id="KW-0378">Hydrolase</keyword>
<dbReference type="Proteomes" id="UP001597213">
    <property type="component" value="Unassembled WGS sequence"/>
</dbReference>
<dbReference type="SUPFAM" id="SSF102588">
    <property type="entry name" value="LmbE-like"/>
    <property type="match status" value="1"/>
</dbReference>
<dbReference type="GO" id="GO:0016787">
    <property type="term" value="F:hydrolase activity"/>
    <property type="evidence" value="ECO:0007669"/>
    <property type="project" value="UniProtKB-KW"/>
</dbReference>
<comment type="caution">
    <text evidence="2">The sequence shown here is derived from an EMBL/GenBank/DDBJ whole genome shotgun (WGS) entry which is preliminary data.</text>
</comment>
<reference evidence="3" key="1">
    <citation type="journal article" date="2019" name="Int. J. Syst. Evol. Microbiol.">
        <title>The Global Catalogue of Microorganisms (GCM) 10K type strain sequencing project: providing services to taxonomists for standard genome sequencing and annotation.</title>
        <authorList>
            <consortium name="The Broad Institute Genomics Platform"/>
            <consortium name="The Broad Institute Genome Sequencing Center for Infectious Disease"/>
            <person name="Wu L."/>
            <person name="Ma J."/>
        </authorList>
    </citation>
    <scope>NUCLEOTIDE SEQUENCE [LARGE SCALE GENOMIC DNA]</scope>
    <source>
        <strain evidence="3">CCUG 56029</strain>
    </source>
</reference>
<dbReference type="Gene3D" id="3.40.50.880">
    <property type="match status" value="1"/>
</dbReference>